<dbReference type="SUPFAM" id="SSF56281">
    <property type="entry name" value="Metallo-hydrolase/oxidoreductase"/>
    <property type="match status" value="1"/>
</dbReference>
<evidence type="ECO:0000256" key="9">
    <source>
        <dbReference type="ARBA" id="ARBA00031044"/>
    </source>
</evidence>
<dbReference type="InParanoid" id="K3W5L0"/>
<dbReference type="EC" id="3.1.2.6" evidence="5"/>
<dbReference type="Pfam" id="PF00753">
    <property type="entry name" value="Lactamase_B"/>
    <property type="match status" value="1"/>
</dbReference>
<evidence type="ECO:0000256" key="1">
    <source>
        <dbReference type="ARBA" id="ARBA00001623"/>
    </source>
</evidence>
<dbReference type="NCBIfam" id="TIGR03413">
    <property type="entry name" value="GSH_gloB"/>
    <property type="match status" value="1"/>
</dbReference>
<dbReference type="GO" id="GO:0046872">
    <property type="term" value="F:metal ion binding"/>
    <property type="evidence" value="ECO:0007669"/>
    <property type="project" value="UniProtKB-KW"/>
</dbReference>
<keyword evidence="12" id="KW-1185">Reference proteome</keyword>
<name>K3W5L0_GLOUD</name>
<dbReference type="InterPro" id="IPR035680">
    <property type="entry name" value="Clx_II_MBL"/>
</dbReference>
<comment type="catalytic activity">
    <reaction evidence="1">
        <text>an S-(2-hydroxyacyl)glutathione + H2O = a 2-hydroxy carboxylate + glutathione + H(+)</text>
        <dbReference type="Rhea" id="RHEA:21864"/>
        <dbReference type="ChEBI" id="CHEBI:15377"/>
        <dbReference type="ChEBI" id="CHEBI:15378"/>
        <dbReference type="ChEBI" id="CHEBI:57925"/>
        <dbReference type="ChEBI" id="CHEBI:58896"/>
        <dbReference type="ChEBI" id="CHEBI:71261"/>
        <dbReference type="EC" id="3.1.2.6"/>
    </reaction>
</comment>
<dbReference type="Gene3D" id="3.60.15.10">
    <property type="entry name" value="Ribonuclease Z/Hydroxyacylglutathione hydrolase-like"/>
    <property type="match status" value="1"/>
</dbReference>
<evidence type="ECO:0000256" key="2">
    <source>
        <dbReference type="ARBA" id="ARBA00001947"/>
    </source>
</evidence>
<accession>K3W5L0</accession>
<dbReference type="InterPro" id="IPR001279">
    <property type="entry name" value="Metallo-B-lactamas"/>
</dbReference>
<dbReference type="PIRSF" id="PIRSF005457">
    <property type="entry name" value="Glx"/>
    <property type="match status" value="1"/>
</dbReference>
<comment type="pathway">
    <text evidence="3">Secondary metabolite metabolism; methylglyoxal degradation; (R)-lactate from methylglyoxal: step 2/2.</text>
</comment>
<dbReference type="OMA" id="NYIWLLQ"/>
<evidence type="ECO:0000259" key="10">
    <source>
        <dbReference type="SMART" id="SM00849"/>
    </source>
</evidence>
<reference evidence="11" key="3">
    <citation type="submission" date="2015-02" db="UniProtKB">
        <authorList>
            <consortium name="EnsemblProtists"/>
        </authorList>
    </citation>
    <scope>IDENTIFICATION</scope>
    <source>
        <strain evidence="11">DAOM BR144</strain>
    </source>
</reference>
<dbReference type="InterPro" id="IPR036866">
    <property type="entry name" value="RibonucZ/Hydroxyglut_hydro"/>
</dbReference>
<dbReference type="FunCoup" id="K3W5L0">
    <property type="interactions" value="106"/>
</dbReference>
<evidence type="ECO:0000256" key="7">
    <source>
        <dbReference type="ARBA" id="ARBA00022801"/>
    </source>
</evidence>
<organism evidence="11 12">
    <name type="scientific">Globisporangium ultimum (strain ATCC 200006 / CBS 805.95 / DAOM BR144)</name>
    <name type="common">Pythium ultimum</name>
    <dbReference type="NCBI Taxonomy" id="431595"/>
    <lineage>
        <taxon>Eukaryota</taxon>
        <taxon>Sar</taxon>
        <taxon>Stramenopiles</taxon>
        <taxon>Oomycota</taxon>
        <taxon>Peronosporomycetes</taxon>
        <taxon>Pythiales</taxon>
        <taxon>Pythiaceae</taxon>
        <taxon>Globisporangium</taxon>
    </lineage>
</organism>
<keyword evidence="6" id="KW-0479">Metal-binding</keyword>
<dbReference type="EnsemblProtists" id="PYU1_T000251">
    <property type="protein sequence ID" value="PYU1_T000251"/>
    <property type="gene ID" value="PYU1_G000251"/>
</dbReference>
<dbReference type="FunFam" id="3.60.15.10:FF:000019">
    <property type="entry name" value="Hydroxyacylglutathione hydrolase, mitochondrial"/>
    <property type="match status" value="1"/>
</dbReference>
<dbReference type="Proteomes" id="UP000019132">
    <property type="component" value="Unassembled WGS sequence"/>
</dbReference>
<dbReference type="eggNOG" id="KOG0813">
    <property type="taxonomic scope" value="Eukaryota"/>
</dbReference>
<dbReference type="GO" id="GO:0004416">
    <property type="term" value="F:hydroxyacylglutathione hydrolase activity"/>
    <property type="evidence" value="ECO:0007669"/>
    <property type="project" value="UniProtKB-EC"/>
</dbReference>
<dbReference type="SMART" id="SM00849">
    <property type="entry name" value="Lactamase_B"/>
    <property type="match status" value="1"/>
</dbReference>
<feature type="domain" description="Metallo-beta-lactamase" evidence="10">
    <location>
        <begin position="11"/>
        <end position="172"/>
    </location>
</feature>
<dbReference type="CDD" id="cd07723">
    <property type="entry name" value="hydroxyacylglutathione_hydrolase_MBL-fold"/>
    <property type="match status" value="1"/>
</dbReference>
<evidence type="ECO:0000256" key="3">
    <source>
        <dbReference type="ARBA" id="ARBA00004963"/>
    </source>
</evidence>
<keyword evidence="8" id="KW-0862">Zinc</keyword>
<evidence type="ECO:0000256" key="8">
    <source>
        <dbReference type="ARBA" id="ARBA00022833"/>
    </source>
</evidence>
<evidence type="ECO:0000313" key="11">
    <source>
        <dbReference type="EnsemblProtists" id="PYU1_T000251"/>
    </source>
</evidence>
<keyword evidence="7" id="KW-0378">Hydrolase</keyword>
<dbReference type="PANTHER" id="PTHR11935">
    <property type="entry name" value="BETA LACTAMASE DOMAIN"/>
    <property type="match status" value="1"/>
</dbReference>
<dbReference type="InterPro" id="IPR032282">
    <property type="entry name" value="HAGH_C"/>
</dbReference>
<evidence type="ECO:0000256" key="4">
    <source>
        <dbReference type="ARBA" id="ARBA00006759"/>
    </source>
</evidence>
<reference evidence="12" key="1">
    <citation type="journal article" date="2010" name="Genome Biol.">
        <title>Genome sequence of the necrotrophic plant pathogen Pythium ultimum reveals original pathogenicity mechanisms and effector repertoire.</title>
        <authorList>
            <person name="Levesque C.A."/>
            <person name="Brouwer H."/>
            <person name="Cano L."/>
            <person name="Hamilton J.P."/>
            <person name="Holt C."/>
            <person name="Huitema E."/>
            <person name="Raffaele S."/>
            <person name="Robideau G.P."/>
            <person name="Thines M."/>
            <person name="Win J."/>
            <person name="Zerillo M.M."/>
            <person name="Beakes G.W."/>
            <person name="Boore J.L."/>
            <person name="Busam D."/>
            <person name="Dumas B."/>
            <person name="Ferriera S."/>
            <person name="Fuerstenberg S.I."/>
            <person name="Gachon C.M."/>
            <person name="Gaulin E."/>
            <person name="Govers F."/>
            <person name="Grenville-Briggs L."/>
            <person name="Horner N."/>
            <person name="Hostetler J."/>
            <person name="Jiang R.H."/>
            <person name="Johnson J."/>
            <person name="Krajaejun T."/>
            <person name="Lin H."/>
            <person name="Meijer H.J."/>
            <person name="Moore B."/>
            <person name="Morris P."/>
            <person name="Phuntmart V."/>
            <person name="Puiu D."/>
            <person name="Shetty J."/>
            <person name="Stajich J.E."/>
            <person name="Tripathy S."/>
            <person name="Wawra S."/>
            <person name="van West P."/>
            <person name="Whitty B.R."/>
            <person name="Coutinho P.M."/>
            <person name="Henrissat B."/>
            <person name="Martin F."/>
            <person name="Thomas P.D."/>
            <person name="Tyler B.M."/>
            <person name="De Vries R.P."/>
            <person name="Kamoun S."/>
            <person name="Yandell M."/>
            <person name="Tisserat N."/>
            <person name="Buell C.R."/>
        </authorList>
    </citation>
    <scope>NUCLEOTIDE SEQUENCE</scope>
    <source>
        <strain evidence="12">DAOM:BR144</strain>
    </source>
</reference>
<reference evidence="12" key="2">
    <citation type="submission" date="2010-04" db="EMBL/GenBank/DDBJ databases">
        <authorList>
            <person name="Buell R."/>
            <person name="Hamilton J."/>
            <person name="Hostetler J."/>
        </authorList>
    </citation>
    <scope>NUCLEOTIDE SEQUENCE [LARGE SCALE GENOMIC DNA]</scope>
    <source>
        <strain evidence="12">DAOM:BR144</strain>
    </source>
</reference>
<dbReference type="HOGENOM" id="CLU_030571_4_0_1"/>
<dbReference type="STRING" id="431595.K3W5L0"/>
<protein>
    <recommendedName>
        <fullName evidence="5">hydroxyacylglutathione hydrolase</fullName>
        <ecNumber evidence="5">3.1.2.6</ecNumber>
    </recommendedName>
    <alternativeName>
        <fullName evidence="9">Glyoxalase II</fullName>
    </alternativeName>
</protein>
<evidence type="ECO:0000256" key="5">
    <source>
        <dbReference type="ARBA" id="ARBA00011917"/>
    </source>
</evidence>
<dbReference type="AlphaFoldDB" id="K3W5L0"/>
<dbReference type="VEuPathDB" id="FungiDB:PYU1_G000251"/>
<dbReference type="InterPro" id="IPR017782">
    <property type="entry name" value="Hydroxyacylglutathione_Hdrlase"/>
</dbReference>
<sequence>MDVALVPVLSDNYAYLLIDTAHRVAAAIDPVEPEKVLARANELGVKITSILTTHSHWDHAGGNTAMVDLIKEHDGVTIPVVGGQGDAVEAVTREVAHGDVVEVGDLGVHVLHTPCHTRGHVLYHVQDALFTGDTLFVAGCGRFFNGVPSEMHYALNEVIAKLPVTTKIYCGHEYTASNLRFAAHVEPENEAIQKKLAWATEQMKRKESTIPSTIEDELATNPFMRVTQPAVQKFANNATGPVAVMGALRSAKDQFGVGKGKI</sequence>
<comment type="cofactor">
    <cofactor evidence="2">
        <name>Zn(2+)</name>
        <dbReference type="ChEBI" id="CHEBI:29105"/>
    </cofactor>
</comment>
<evidence type="ECO:0000256" key="6">
    <source>
        <dbReference type="ARBA" id="ARBA00022723"/>
    </source>
</evidence>
<dbReference type="HAMAP" id="MF_01374">
    <property type="entry name" value="Glyoxalase_2"/>
    <property type="match status" value="1"/>
</dbReference>
<dbReference type="Pfam" id="PF16123">
    <property type="entry name" value="HAGH_C"/>
    <property type="match status" value="1"/>
</dbReference>
<comment type="similarity">
    <text evidence="4">Belongs to the metallo-beta-lactamase superfamily. Glyoxalase II family.</text>
</comment>
<dbReference type="PANTHER" id="PTHR11935:SF94">
    <property type="entry name" value="TENZING NORGAY, ISOFORM C"/>
    <property type="match status" value="1"/>
</dbReference>
<dbReference type="EMBL" id="GL376636">
    <property type="status" value="NOT_ANNOTATED_CDS"/>
    <property type="molecule type" value="Genomic_DNA"/>
</dbReference>
<dbReference type="GO" id="GO:0019243">
    <property type="term" value="P:methylglyoxal catabolic process to D-lactate via S-lactoyl-glutathione"/>
    <property type="evidence" value="ECO:0007669"/>
    <property type="project" value="InterPro"/>
</dbReference>
<evidence type="ECO:0000313" key="12">
    <source>
        <dbReference type="Proteomes" id="UP000019132"/>
    </source>
</evidence>
<proteinExistence type="inferred from homology"/>